<keyword evidence="3" id="KW-1133">Transmembrane helix</keyword>
<dbReference type="RefSeq" id="WP_381535925.1">
    <property type="nucleotide sequence ID" value="NZ_JBHUGI010000006.1"/>
</dbReference>
<accession>A0ABW4SCR4</accession>
<evidence type="ECO:0000313" key="4">
    <source>
        <dbReference type="EMBL" id="MFD1927277.1"/>
    </source>
</evidence>
<reference evidence="5" key="1">
    <citation type="journal article" date="2019" name="Int. J. Syst. Evol. Microbiol.">
        <title>The Global Catalogue of Microorganisms (GCM) 10K type strain sequencing project: providing services to taxonomists for standard genome sequencing and annotation.</title>
        <authorList>
            <consortium name="The Broad Institute Genomics Platform"/>
            <consortium name="The Broad Institute Genome Sequencing Center for Infectious Disease"/>
            <person name="Wu L."/>
            <person name="Ma J."/>
        </authorList>
    </citation>
    <scope>NUCLEOTIDE SEQUENCE [LARGE SCALE GENOMIC DNA]</scope>
    <source>
        <strain evidence="5">CGMCC 4.7177</strain>
    </source>
</reference>
<gene>
    <name evidence="4" type="ORF">ACFSFY_04270</name>
</gene>
<evidence type="ECO:0000256" key="2">
    <source>
        <dbReference type="ARBA" id="ARBA00023287"/>
    </source>
</evidence>
<evidence type="ECO:0000256" key="3">
    <source>
        <dbReference type="SAM" id="Phobius"/>
    </source>
</evidence>
<name>A0ABW4SCR4_9BACL</name>
<dbReference type="EMBL" id="JBHUGI010000006">
    <property type="protein sequence ID" value="MFD1927277.1"/>
    <property type="molecule type" value="Genomic_DNA"/>
</dbReference>
<keyword evidence="5" id="KW-1185">Reference proteome</keyword>
<evidence type="ECO:0000256" key="1">
    <source>
        <dbReference type="ARBA" id="ARBA00004241"/>
    </source>
</evidence>
<organism evidence="4 5">
    <name type="scientific">Sporosarcina siberiensis</name>
    <dbReference type="NCBI Taxonomy" id="1365606"/>
    <lineage>
        <taxon>Bacteria</taxon>
        <taxon>Bacillati</taxon>
        <taxon>Bacillota</taxon>
        <taxon>Bacilli</taxon>
        <taxon>Bacillales</taxon>
        <taxon>Caryophanaceae</taxon>
        <taxon>Sporosarcina</taxon>
    </lineage>
</organism>
<keyword evidence="3" id="KW-0472">Membrane</keyword>
<sequence length="156" mass="17412">MEKRTQKRRMNERGMSLVEVLAALVILGIVFVGFMIIFPQMTLFNKKTETKLETMNLARQEIALIQKRSFVGGNPLVVNDLIDYGLGTVEGSIIKVVSNKAGYTYVVEFTASPTLSNEGHPENIALHKVHLKVLIDGGKVNSETYGYIKVKKRIDS</sequence>
<keyword evidence="3" id="KW-0812">Transmembrane</keyword>
<feature type="transmembrane region" description="Helical" evidence="3">
    <location>
        <begin position="20"/>
        <end position="38"/>
    </location>
</feature>
<evidence type="ECO:0000313" key="5">
    <source>
        <dbReference type="Proteomes" id="UP001597218"/>
    </source>
</evidence>
<dbReference type="Pfam" id="PF07963">
    <property type="entry name" value="N_methyl"/>
    <property type="match status" value="1"/>
</dbReference>
<dbReference type="NCBIfam" id="TIGR02532">
    <property type="entry name" value="IV_pilin_GFxxxE"/>
    <property type="match status" value="1"/>
</dbReference>
<comment type="subcellular location">
    <subcellularLocation>
        <location evidence="1">Cell surface</location>
    </subcellularLocation>
</comment>
<dbReference type="InterPro" id="IPR012902">
    <property type="entry name" value="N_methyl_site"/>
</dbReference>
<comment type="caution">
    <text evidence="4">The sequence shown here is derived from an EMBL/GenBank/DDBJ whole genome shotgun (WGS) entry which is preliminary data.</text>
</comment>
<keyword evidence="2" id="KW-0178">Competence</keyword>
<protein>
    <submittedName>
        <fullName evidence="4">Prepilin-type N-terminal cleavage/methylation domain-containing protein</fullName>
    </submittedName>
</protein>
<dbReference type="PROSITE" id="PS00409">
    <property type="entry name" value="PROKAR_NTER_METHYL"/>
    <property type="match status" value="1"/>
</dbReference>
<dbReference type="Proteomes" id="UP001597218">
    <property type="component" value="Unassembled WGS sequence"/>
</dbReference>
<proteinExistence type="predicted"/>